<dbReference type="SUPFAM" id="SSF47473">
    <property type="entry name" value="EF-hand"/>
    <property type="match status" value="1"/>
</dbReference>
<accession>A0AAV6WS94</accession>
<keyword evidence="4" id="KW-1133">Transmembrane helix</keyword>
<feature type="transmembrane region" description="Helical" evidence="4">
    <location>
        <begin position="133"/>
        <end position="155"/>
    </location>
</feature>
<dbReference type="GO" id="GO:0006874">
    <property type="term" value="P:intracellular calcium ion homeostasis"/>
    <property type="evidence" value="ECO:0007669"/>
    <property type="project" value="TreeGrafter"/>
</dbReference>
<dbReference type="PROSITE" id="PS00018">
    <property type="entry name" value="EF_HAND_1"/>
    <property type="match status" value="1"/>
</dbReference>
<evidence type="ECO:0000256" key="3">
    <source>
        <dbReference type="ARBA" id="ARBA00023065"/>
    </source>
</evidence>
<dbReference type="InterPro" id="IPR011992">
    <property type="entry name" value="EF-hand-dom_pair"/>
</dbReference>
<keyword evidence="4" id="KW-0812">Transmembrane</keyword>
<proteinExistence type="predicted"/>
<gene>
    <name evidence="6" type="ORF">BUALT_Bualt14G0055500</name>
</gene>
<evidence type="ECO:0008006" key="8">
    <source>
        <dbReference type="Google" id="ProtNLM"/>
    </source>
</evidence>
<feature type="chain" id="PRO_5043809499" description="EF-hand domain-containing protein" evidence="5">
    <location>
        <begin position="23"/>
        <end position="316"/>
    </location>
</feature>
<dbReference type="InterPro" id="IPR004713">
    <property type="entry name" value="CaH_exchang"/>
</dbReference>
<keyword evidence="1" id="KW-0813">Transport</keyword>
<name>A0AAV6WS94_9LAMI</name>
<dbReference type="PANTHER" id="PTHR31503">
    <property type="entry name" value="VACUOLAR CALCIUM ION TRANSPORTER"/>
    <property type="match status" value="1"/>
</dbReference>
<keyword evidence="2" id="KW-0106">Calcium</keyword>
<dbReference type="Gene3D" id="1.10.238.10">
    <property type="entry name" value="EF-hand"/>
    <property type="match status" value="1"/>
</dbReference>
<keyword evidence="5" id="KW-0732">Signal</keyword>
<evidence type="ECO:0000256" key="2">
    <source>
        <dbReference type="ARBA" id="ARBA00022837"/>
    </source>
</evidence>
<keyword evidence="7" id="KW-1185">Reference proteome</keyword>
<evidence type="ECO:0000256" key="5">
    <source>
        <dbReference type="SAM" id="SignalP"/>
    </source>
</evidence>
<dbReference type="GO" id="GO:0015369">
    <property type="term" value="F:calcium:proton antiporter activity"/>
    <property type="evidence" value="ECO:0007669"/>
    <property type="project" value="TreeGrafter"/>
</dbReference>
<keyword evidence="3" id="KW-0406">Ion transport</keyword>
<comment type="caution">
    <text evidence="6">The sequence shown here is derived from an EMBL/GenBank/DDBJ whole genome shotgun (WGS) entry which is preliminary data.</text>
</comment>
<evidence type="ECO:0000313" key="7">
    <source>
        <dbReference type="Proteomes" id="UP000826271"/>
    </source>
</evidence>
<evidence type="ECO:0000256" key="1">
    <source>
        <dbReference type="ARBA" id="ARBA00022449"/>
    </source>
</evidence>
<feature type="transmembrane region" description="Helical" evidence="4">
    <location>
        <begin position="98"/>
        <end position="121"/>
    </location>
</feature>
<dbReference type="Proteomes" id="UP000826271">
    <property type="component" value="Unassembled WGS sequence"/>
</dbReference>
<keyword evidence="4" id="KW-0472">Membrane</keyword>
<reference evidence="6" key="1">
    <citation type="submission" date="2019-10" db="EMBL/GenBank/DDBJ databases">
        <authorList>
            <person name="Zhang R."/>
            <person name="Pan Y."/>
            <person name="Wang J."/>
            <person name="Ma R."/>
            <person name="Yu S."/>
        </authorList>
    </citation>
    <scope>NUCLEOTIDE SEQUENCE</scope>
    <source>
        <strain evidence="6">LA-IB0</strain>
        <tissue evidence="6">Leaf</tissue>
    </source>
</reference>
<dbReference type="InterPro" id="IPR018247">
    <property type="entry name" value="EF_Hand_1_Ca_BS"/>
</dbReference>
<evidence type="ECO:0000256" key="4">
    <source>
        <dbReference type="SAM" id="Phobius"/>
    </source>
</evidence>
<sequence>MAVVVIAFHLTLLIFLIGNVEGRFLRLNSSDQDHLLISDGVEKQTSACNHQYNFLPCAENAAGYIFQIVVYQGLLIFGEKQRDKGSMMLSHILGVGKFGGIIFGILAVLPSMMLMIVSGVFTSKENAQSQVSVGVGIYAGITVFSLTVQWGICVISGRKNLLHKPNDDDDHPQETSHSNCFLAKEKVLILKDTGVEIDRRTRYMGGFMLLSLIPYIIVQIVDIFHTWSGTETDKDADKCITKGEVESLVLKIVGAGKMQVDTRSAVSDVMGTFNFNDDASITEEEFVNGCKIWIDEANQSPESSDSSSRNIIHEAS</sequence>
<keyword evidence="1" id="KW-0050">Antiport</keyword>
<dbReference type="AlphaFoldDB" id="A0AAV6WS94"/>
<organism evidence="6 7">
    <name type="scientific">Buddleja alternifolia</name>
    <dbReference type="NCBI Taxonomy" id="168488"/>
    <lineage>
        <taxon>Eukaryota</taxon>
        <taxon>Viridiplantae</taxon>
        <taxon>Streptophyta</taxon>
        <taxon>Embryophyta</taxon>
        <taxon>Tracheophyta</taxon>
        <taxon>Spermatophyta</taxon>
        <taxon>Magnoliopsida</taxon>
        <taxon>eudicotyledons</taxon>
        <taxon>Gunneridae</taxon>
        <taxon>Pentapetalae</taxon>
        <taxon>asterids</taxon>
        <taxon>lamiids</taxon>
        <taxon>Lamiales</taxon>
        <taxon>Scrophulariaceae</taxon>
        <taxon>Buddlejeae</taxon>
        <taxon>Buddleja</taxon>
    </lineage>
</organism>
<dbReference type="PANTHER" id="PTHR31503:SF85">
    <property type="entry name" value="CALCIUM-BINDING EF-HAND FAMILY PROTEIN"/>
    <property type="match status" value="1"/>
</dbReference>
<dbReference type="GO" id="GO:0016020">
    <property type="term" value="C:membrane"/>
    <property type="evidence" value="ECO:0007669"/>
    <property type="project" value="InterPro"/>
</dbReference>
<dbReference type="EMBL" id="WHWC01000014">
    <property type="protein sequence ID" value="KAG8369840.1"/>
    <property type="molecule type" value="Genomic_DNA"/>
</dbReference>
<feature type="signal peptide" evidence="5">
    <location>
        <begin position="1"/>
        <end position="22"/>
    </location>
</feature>
<feature type="transmembrane region" description="Helical" evidence="4">
    <location>
        <begin position="207"/>
        <end position="227"/>
    </location>
</feature>
<evidence type="ECO:0000313" key="6">
    <source>
        <dbReference type="EMBL" id="KAG8369840.1"/>
    </source>
</evidence>
<feature type="transmembrane region" description="Helical" evidence="4">
    <location>
        <begin position="61"/>
        <end position="78"/>
    </location>
</feature>
<protein>
    <recommendedName>
        <fullName evidence="8">EF-hand domain-containing protein</fullName>
    </recommendedName>
</protein>